<evidence type="ECO:0000256" key="4">
    <source>
        <dbReference type="ARBA" id="ARBA00023136"/>
    </source>
</evidence>
<keyword evidence="8" id="KW-1185">Reference proteome</keyword>
<feature type="transmembrane region" description="Helical" evidence="6">
    <location>
        <begin position="302"/>
        <end position="324"/>
    </location>
</feature>
<name>A0A8J5Y2V2_DIALT</name>
<feature type="compositionally biased region" description="Low complexity" evidence="5">
    <location>
        <begin position="187"/>
        <end position="203"/>
    </location>
</feature>
<organism evidence="7 8">
    <name type="scientific">Diacronema lutheri</name>
    <name type="common">Unicellular marine alga</name>
    <name type="synonym">Monochrysis lutheri</name>
    <dbReference type="NCBI Taxonomy" id="2081491"/>
    <lineage>
        <taxon>Eukaryota</taxon>
        <taxon>Haptista</taxon>
        <taxon>Haptophyta</taxon>
        <taxon>Pavlovophyceae</taxon>
        <taxon>Pavlovales</taxon>
        <taxon>Pavlovaceae</taxon>
        <taxon>Diacronema</taxon>
    </lineage>
</organism>
<feature type="transmembrane region" description="Helical" evidence="6">
    <location>
        <begin position="336"/>
        <end position="356"/>
    </location>
</feature>
<evidence type="ECO:0000313" key="8">
    <source>
        <dbReference type="Proteomes" id="UP000751190"/>
    </source>
</evidence>
<dbReference type="GO" id="GO:0016020">
    <property type="term" value="C:membrane"/>
    <property type="evidence" value="ECO:0007669"/>
    <property type="project" value="UniProtKB-SubCell"/>
</dbReference>
<dbReference type="EMBL" id="JAGTXO010000001">
    <property type="protein sequence ID" value="KAG8470410.1"/>
    <property type="molecule type" value="Genomic_DNA"/>
</dbReference>
<dbReference type="PANTHER" id="PTHR16950:SF16">
    <property type="entry name" value="ZINC TRANSPORTER ZIP13"/>
    <property type="match status" value="1"/>
</dbReference>
<proteinExistence type="predicted"/>
<keyword evidence="3 6" id="KW-1133">Transmembrane helix</keyword>
<evidence type="ECO:0000256" key="2">
    <source>
        <dbReference type="ARBA" id="ARBA00022692"/>
    </source>
</evidence>
<feature type="region of interest" description="Disordered" evidence="5">
    <location>
        <begin position="165"/>
        <end position="203"/>
    </location>
</feature>
<dbReference type="OrthoDB" id="200954at2759"/>
<dbReference type="PANTHER" id="PTHR16950">
    <property type="entry name" value="ZINC TRANSPORTER SLC39A7 HISTIDINE-RICH MEMBRANE PROTEIN KE4"/>
    <property type="match status" value="1"/>
</dbReference>
<evidence type="ECO:0000256" key="5">
    <source>
        <dbReference type="SAM" id="MobiDB-lite"/>
    </source>
</evidence>
<evidence type="ECO:0000256" key="1">
    <source>
        <dbReference type="ARBA" id="ARBA00004141"/>
    </source>
</evidence>
<feature type="compositionally biased region" description="Basic and acidic residues" evidence="5">
    <location>
        <begin position="165"/>
        <end position="174"/>
    </location>
</feature>
<evidence type="ECO:0000256" key="6">
    <source>
        <dbReference type="SAM" id="Phobius"/>
    </source>
</evidence>
<feature type="transmembrane region" description="Helical" evidence="6">
    <location>
        <begin position="140"/>
        <end position="156"/>
    </location>
</feature>
<feature type="region of interest" description="Disordered" evidence="5">
    <location>
        <begin position="94"/>
        <end position="134"/>
    </location>
</feature>
<reference evidence="7" key="1">
    <citation type="submission" date="2021-05" db="EMBL/GenBank/DDBJ databases">
        <title>The genome of the haptophyte Pavlova lutheri (Diacronema luteri, Pavlovales) - a model for lipid biosynthesis in eukaryotic algae.</title>
        <authorList>
            <person name="Hulatt C.J."/>
            <person name="Posewitz M.C."/>
        </authorList>
    </citation>
    <scope>NUCLEOTIDE SEQUENCE</scope>
    <source>
        <strain evidence="7">NIVA-4/92</strain>
    </source>
</reference>
<feature type="compositionally biased region" description="Basic and acidic residues" evidence="5">
    <location>
        <begin position="121"/>
        <end position="134"/>
    </location>
</feature>
<dbReference type="Pfam" id="PF02535">
    <property type="entry name" value="Zip"/>
    <property type="match status" value="1"/>
</dbReference>
<evidence type="ECO:0000256" key="3">
    <source>
        <dbReference type="ARBA" id="ARBA00022989"/>
    </source>
</evidence>
<dbReference type="InterPro" id="IPR003689">
    <property type="entry name" value="ZIP"/>
</dbReference>
<feature type="transmembrane region" description="Helical" evidence="6">
    <location>
        <begin position="275"/>
        <end position="296"/>
    </location>
</feature>
<feature type="transmembrane region" description="Helical" evidence="6">
    <location>
        <begin position="68"/>
        <end position="86"/>
    </location>
</feature>
<comment type="caution">
    <text evidence="7">The sequence shown here is derived from an EMBL/GenBank/DDBJ whole genome shotgun (WGS) entry which is preliminary data.</text>
</comment>
<sequence>MTECEWHPSVCAAEAAAGAAQRAAPLASLVEARPWVGAFSATLLISLLPLLLVTLAPLETLFAKHQNVLVTFAAGAMLGDVCLHILPHALARGHPTGHAHGHHGHAEGHAHSHGHARVHARASDSLREHEHGHGHGAEELVGGLAIIAGIMAFLALEKLVRSLRGGDGKADGHAHHAHAQPCPPPAAGRKQAAATAKASKVPAPSAPYPTMLVGGYLNLVADFAHNFTDGLAIGAAFGAARGSLATTLAVLCHEVPHEVGDVAILMRSGMPRWQALRVQLATAVGAMLGTAVGLVAGDMPVASKYVSCFIAGGFIYVATVNVIPSLFEKSTTLRETVLELLAMAAGVAIMVGVALLE</sequence>
<keyword evidence="4 6" id="KW-0472">Membrane</keyword>
<evidence type="ECO:0000313" key="7">
    <source>
        <dbReference type="EMBL" id="KAG8470410.1"/>
    </source>
</evidence>
<protein>
    <submittedName>
        <fullName evidence="7">Uncharacterized protein</fullName>
    </submittedName>
</protein>
<keyword evidence="2 6" id="KW-0812">Transmembrane</keyword>
<feature type="transmembrane region" description="Helical" evidence="6">
    <location>
        <begin position="35"/>
        <end position="56"/>
    </location>
</feature>
<dbReference type="AlphaFoldDB" id="A0A8J5Y2V2"/>
<dbReference type="OMA" id="IWLHSIG"/>
<dbReference type="Proteomes" id="UP000751190">
    <property type="component" value="Unassembled WGS sequence"/>
</dbReference>
<dbReference type="GO" id="GO:0006882">
    <property type="term" value="P:intracellular zinc ion homeostasis"/>
    <property type="evidence" value="ECO:0007669"/>
    <property type="project" value="TreeGrafter"/>
</dbReference>
<feature type="compositionally biased region" description="Basic residues" evidence="5">
    <location>
        <begin position="111"/>
        <end position="120"/>
    </location>
</feature>
<gene>
    <name evidence="7" type="ORF">KFE25_008831</name>
</gene>
<comment type="subcellular location">
    <subcellularLocation>
        <location evidence="1">Membrane</location>
        <topology evidence="1">Multi-pass membrane protein</topology>
    </subcellularLocation>
</comment>
<dbReference type="GO" id="GO:0005385">
    <property type="term" value="F:zinc ion transmembrane transporter activity"/>
    <property type="evidence" value="ECO:0007669"/>
    <property type="project" value="TreeGrafter"/>
</dbReference>
<accession>A0A8J5Y2V2</accession>